<gene>
    <name evidence="3" type="ORF">P171DRAFT_429069</name>
</gene>
<organism evidence="3 4">
    <name type="scientific">Karstenula rhodostoma CBS 690.94</name>
    <dbReference type="NCBI Taxonomy" id="1392251"/>
    <lineage>
        <taxon>Eukaryota</taxon>
        <taxon>Fungi</taxon>
        <taxon>Dikarya</taxon>
        <taxon>Ascomycota</taxon>
        <taxon>Pezizomycotina</taxon>
        <taxon>Dothideomycetes</taxon>
        <taxon>Pleosporomycetidae</taxon>
        <taxon>Pleosporales</taxon>
        <taxon>Massarineae</taxon>
        <taxon>Didymosphaeriaceae</taxon>
        <taxon>Karstenula</taxon>
    </lineage>
</organism>
<feature type="domain" description="BRCT" evidence="2">
    <location>
        <begin position="9"/>
        <end position="107"/>
    </location>
</feature>
<feature type="region of interest" description="Disordered" evidence="1">
    <location>
        <begin position="545"/>
        <end position="639"/>
    </location>
</feature>
<dbReference type="EMBL" id="MU001496">
    <property type="protein sequence ID" value="KAF2447425.1"/>
    <property type="molecule type" value="Genomic_DNA"/>
</dbReference>
<feature type="compositionally biased region" description="Basic residues" evidence="1">
    <location>
        <begin position="550"/>
        <end position="562"/>
    </location>
</feature>
<dbReference type="AlphaFoldDB" id="A0A9P4UES8"/>
<feature type="region of interest" description="Disordered" evidence="1">
    <location>
        <begin position="462"/>
        <end position="531"/>
    </location>
</feature>
<feature type="domain" description="BRCT" evidence="2">
    <location>
        <begin position="107"/>
        <end position="199"/>
    </location>
</feature>
<dbReference type="OrthoDB" id="342264at2759"/>
<evidence type="ECO:0000313" key="4">
    <source>
        <dbReference type="Proteomes" id="UP000799764"/>
    </source>
</evidence>
<dbReference type="Pfam" id="PF00533">
    <property type="entry name" value="BRCT"/>
    <property type="match status" value="1"/>
</dbReference>
<feature type="compositionally biased region" description="Acidic residues" evidence="1">
    <location>
        <begin position="589"/>
        <end position="603"/>
    </location>
</feature>
<dbReference type="PANTHER" id="PTHR47667:SF1">
    <property type="entry name" value="REGULATOR OF TY1 TRANSPOSITION PROTEIN 107"/>
    <property type="match status" value="1"/>
</dbReference>
<feature type="compositionally biased region" description="Basic and acidic residues" evidence="1">
    <location>
        <begin position="627"/>
        <end position="639"/>
    </location>
</feature>
<dbReference type="Pfam" id="PF16770">
    <property type="entry name" value="RTT107_BRCT_5"/>
    <property type="match status" value="1"/>
</dbReference>
<dbReference type="GO" id="GO:0035361">
    <property type="term" value="C:Cul8-RING ubiquitin ligase complex"/>
    <property type="evidence" value="ECO:0007669"/>
    <property type="project" value="TreeGrafter"/>
</dbReference>
<comment type="caution">
    <text evidence="3">The sequence shown here is derived from an EMBL/GenBank/DDBJ whole genome shotgun (WGS) entry which is preliminary data.</text>
</comment>
<dbReference type="GO" id="GO:0005634">
    <property type="term" value="C:nucleus"/>
    <property type="evidence" value="ECO:0007669"/>
    <property type="project" value="TreeGrafter"/>
</dbReference>
<feature type="compositionally biased region" description="Basic and acidic residues" evidence="1">
    <location>
        <begin position="563"/>
        <end position="588"/>
    </location>
</feature>
<feature type="region of interest" description="Disordered" evidence="1">
    <location>
        <begin position="216"/>
        <end position="240"/>
    </location>
</feature>
<protein>
    <recommendedName>
        <fullName evidence="2">BRCT domain-containing protein</fullName>
    </recommendedName>
</protein>
<dbReference type="GO" id="GO:1990683">
    <property type="term" value="P:DNA double-strand break attachment to nuclear envelope"/>
    <property type="evidence" value="ECO:0007669"/>
    <property type="project" value="TreeGrafter"/>
</dbReference>
<sequence>MDDTNMMDASQPLFEGCTFTIIPTTLTQDRVIEISDNIEQCGGKVKPFDIDVGRIQGLEELDYIVSATTDFPDYYGALDVMIHVVKPAWVEDSMKINKIKNPRTYSPDPALFLSDVVVCCGDGIPEGDKEAIFGGVLAMGGQYGAQLTKLTTHLIALSMEDPRCEMAVKKRLNIKIVLPHWFNDSLKVGWRVKERPYLLPDPEIMNVEAGAIPPTTTTPGIKDATNPEPAGPPASPTSAYRAQPRAIKAFDGQKVMLGEDLNLNKDLEDVLTGMIKAGGGTVTNSVQQADIYVCNYRKGDDYVKASQSNKDVGNLSWLYFMIIHDKWTNPMRRMMHYPRPPPPGIGNFQDYKISISSYTGEARVYLENLIRALGAEFTRTFKQDNTHLITAHRNSEKCEAAEEWGVNIVNHLWLEDSYAECKEKSLTSERYTYFPPRMNMGDILGATEINRDAVRKTYFAKGKKKESEAMSNTTVGVGRSHTDGGAHTPLVEKAARRTKTAGDVATPARSRVEGKENETPGTTGSRGAKDRALSSLHDVMEDVNKYQKESKRKGGVIHGGRRRKEDEIADKETRRGGRESITSKRSIEEVEADDASTEDETEETAQKSKKARKGPITSIKHRMLVSGDKRWQGDGDKESKDKARLRELGLYILDEPKRVDFLCAPKVVRTLKFVAALADGPQLVGSEYLDYAIKHNKLPDAKKYPLDYSDFRKQHDIDLSDAVTRAKQNKHRLLKDFTIFCTQKAKFDVYKDIVAANGGKCLKWDNRTTAVTASKRKIETQPKEVSQNLEEDEGDVLYLISEPHKDEIKLWIKFRELAKKHDMVPRIVSNEWLLGVAMAQKIHWRPEWELKEEDVKTTAKK</sequence>
<dbReference type="CDD" id="cd18437">
    <property type="entry name" value="BRCT_BRC1_like_rpt3"/>
    <property type="match status" value="1"/>
</dbReference>
<dbReference type="Proteomes" id="UP000799764">
    <property type="component" value="Unassembled WGS sequence"/>
</dbReference>
<dbReference type="InterPro" id="IPR001357">
    <property type="entry name" value="BRCT_dom"/>
</dbReference>
<dbReference type="PANTHER" id="PTHR47667">
    <property type="entry name" value="REGULATOR OF TY1 TRANSPOSITION PROTEIN 107"/>
    <property type="match status" value="1"/>
</dbReference>
<evidence type="ECO:0000259" key="2">
    <source>
        <dbReference type="PROSITE" id="PS50172"/>
    </source>
</evidence>
<dbReference type="InterPro" id="IPR053036">
    <property type="entry name" value="CellCycle_DNARepair_Reg"/>
</dbReference>
<dbReference type="CDD" id="cd18436">
    <property type="entry name" value="BRCT_BRC1_like_rpt2"/>
    <property type="match status" value="1"/>
</dbReference>
<dbReference type="CDD" id="cd00027">
    <property type="entry name" value="BRCT"/>
    <property type="match status" value="1"/>
</dbReference>
<dbReference type="GO" id="GO:0006302">
    <property type="term" value="P:double-strand break repair"/>
    <property type="evidence" value="ECO:0007669"/>
    <property type="project" value="TreeGrafter"/>
</dbReference>
<proteinExistence type="predicted"/>
<dbReference type="InterPro" id="IPR036420">
    <property type="entry name" value="BRCT_dom_sf"/>
</dbReference>
<keyword evidence="4" id="KW-1185">Reference proteome</keyword>
<evidence type="ECO:0000256" key="1">
    <source>
        <dbReference type="SAM" id="MobiDB-lite"/>
    </source>
</evidence>
<reference evidence="3" key="1">
    <citation type="journal article" date="2020" name="Stud. Mycol.">
        <title>101 Dothideomycetes genomes: a test case for predicting lifestyles and emergence of pathogens.</title>
        <authorList>
            <person name="Haridas S."/>
            <person name="Albert R."/>
            <person name="Binder M."/>
            <person name="Bloem J."/>
            <person name="Labutti K."/>
            <person name="Salamov A."/>
            <person name="Andreopoulos B."/>
            <person name="Baker S."/>
            <person name="Barry K."/>
            <person name="Bills G."/>
            <person name="Bluhm B."/>
            <person name="Cannon C."/>
            <person name="Castanera R."/>
            <person name="Culley D."/>
            <person name="Daum C."/>
            <person name="Ezra D."/>
            <person name="Gonzalez J."/>
            <person name="Henrissat B."/>
            <person name="Kuo A."/>
            <person name="Liang C."/>
            <person name="Lipzen A."/>
            <person name="Lutzoni F."/>
            <person name="Magnuson J."/>
            <person name="Mondo S."/>
            <person name="Nolan M."/>
            <person name="Ohm R."/>
            <person name="Pangilinan J."/>
            <person name="Park H.-J."/>
            <person name="Ramirez L."/>
            <person name="Alfaro M."/>
            <person name="Sun H."/>
            <person name="Tritt A."/>
            <person name="Yoshinaga Y."/>
            <person name="Zwiers L.-H."/>
            <person name="Turgeon B."/>
            <person name="Goodwin S."/>
            <person name="Spatafora J."/>
            <person name="Crous P."/>
            <person name="Grigoriev I."/>
        </authorList>
    </citation>
    <scope>NUCLEOTIDE SEQUENCE</scope>
    <source>
        <strain evidence="3">CBS 690.94</strain>
    </source>
</reference>
<name>A0A9P4UES8_9PLEO</name>
<dbReference type="SUPFAM" id="SSF52113">
    <property type="entry name" value="BRCT domain"/>
    <property type="match status" value="5"/>
</dbReference>
<dbReference type="Pfam" id="PF12738">
    <property type="entry name" value="PTCB-BRCT"/>
    <property type="match status" value="2"/>
</dbReference>
<accession>A0A9P4UES8</accession>
<dbReference type="CDD" id="cd18438">
    <property type="entry name" value="BRCT_BRC1_like_rpt4"/>
    <property type="match status" value="1"/>
</dbReference>
<evidence type="ECO:0000313" key="3">
    <source>
        <dbReference type="EMBL" id="KAF2447425.1"/>
    </source>
</evidence>
<dbReference type="PROSITE" id="PS50172">
    <property type="entry name" value="BRCT"/>
    <property type="match status" value="3"/>
</dbReference>
<dbReference type="Gene3D" id="3.40.50.10190">
    <property type="entry name" value="BRCT domain"/>
    <property type="match status" value="5"/>
</dbReference>
<feature type="domain" description="BRCT" evidence="2">
    <location>
        <begin position="348"/>
        <end position="418"/>
    </location>
</feature>
<dbReference type="FunFam" id="3.40.50.10190:FF:000048">
    <property type="entry name" value="DNA repair protein Rtt107"/>
    <property type="match status" value="1"/>
</dbReference>
<feature type="compositionally biased region" description="Basic residues" evidence="1">
    <location>
        <begin position="607"/>
        <end position="623"/>
    </location>
</feature>
<dbReference type="SMART" id="SM00292">
    <property type="entry name" value="BRCT"/>
    <property type="match status" value="5"/>
</dbReference>